<feature type="coiled-coil region" evidence="19">
    <location>
        <begin position="458"/>
        <end position="500"/>
    </location>
</feature>
<dbReference type="AlphaFoldDB" id="A0A9Q3V4Z5"/>
<dbReference type="Gene3D" id="3.30.70.1230">
    <property type="entry name" value="Nucleotide cyclase"/>
    <property type="match status" value="1"/>
</dbReference>
<accession>A0A9Q3V4Z5</accession>
<dbReference type="PANTHER" id="PTHR11920:SF335">
    <property type="entry name" value="GUANYLATE CYCLASE"/>
    <property type="match status" value="1"/>
</dbReference>
<dbReference type="GO" id="GO:0005886">
    <property type="term" value="C:plasma membrane"/>
    <property type="evidence" value="ECO:0007669"/>
    <property type="project" value="UniProtKB-ARBA"/>
</dbReference>
<evidence type="ECO:0000256" key="12">
    <source>
        <dbReference type="ARBA" id="ARBA00023136"/>
    </source>
</evidence>
<keyword evidence="12 20" id="KW-0472">Membrane</keyword>
<evidence type="ECO:0000256" key="19">
    <source>
        <dbReference type="SAM" id="Coils"/>
    </source>
</evidence>
<dbReference type="PROSITE" id="PS50125">
    <property type="entry name" value="GUANYLATE_CYCLASE_2"/>
    <property type="match status" value="1"/>
</dbReference>
<dbReference type="InterPro" id="IPR001054">
    <property type="entry name" value="A/G_cyclase"/>
</dbReference>
<evidence type="ECO:0000256" key="5">
    <source>
        <dbReference type="ARBA" id="ARBA00022692"/>
    </source>
</evidence>
<dbReference type="FunFam" id="3.30.70.1230:FF:000033">
    <property type="entry name" value="Adenylate cyclase"/>
    <property type="match status" value="1"/>
</dbReference>
<evidence type="ECO:0000256" key="8">
    <source>
        <dbReference type="ARBA" id="ARBA00022840"/>
    </source>
</evidence>
<evidence type="ECO:0000256" key="15">
    <source>
        <dbReference type="ARBA" id="ARBA00032637"/>
    </source>
</evidence>
<keyword evidence="8" id="KW-0067">ATP-binding</keyword>
<dbReference type="PROSITE" id="PS00452">
    <property type="entry name" value="GUANYLATE_CYCLASE_1"/>
    <property type="match status" value="1"/>
</dbReference>
<organism evidence="22 23">
    <name type="scientific">Chryseobacterium turcicum</name>
    <dbReference type="NCBI Taxonomy" id="2898076"/>
    <lineage>
        <taxon>Bacteria</taxon>
        <taxon>Pseudomonadati</taxon>
        <taxon>Bacteroidota</taxon>
        <taxon>Flavobacteriia</taxon>
        <taxon>Flavobacteriales</taxon>
        <taxon>Weeksellaceae</taxon>
        <taxon>Chryseobacterium group</taxon>
        <taxon>Chryseobacterium</taxon>
    </lineage>
</organism>
<evidence type="ECO:0000256" key="1">
    <source>
        <dbReference type="ARBA" id="ARBA00001593"/>
    </source>
</evidence>
<evidence type="ECO:0000256" key="3">
    <source>
        <dbReference type="ARBA" id="ARBA00012201"/>
    </source>
</evidence>
<keyword evidence="23" id="KW-1185">Reference proteome</keyword>
<dbReference type="EC" id="4.6.1.1" evidence="3"/>
<dbReference type="Proteomes" id="UP001108025">
    <property type="component" value="Unassembled WGS sequence"/>
</dbReference>
<evidence type="ECO:0000256" key="13">
    <source>
        <dbReference type="ARBA" id="ARBA00023239"/>
    </source>
</evidence>
<keyword evidence="10 20" id="KW-1133">Transmembrane helix</keyword>
<gene>
    <name evidence="22" type="ORF">LO744_13355</name>
</gene>
<dbReference type="Gene3D" id="1.25.40.10">
    <property type="entry name" value="Tetratricopeptide repeat domain"/>
    <property type="match status" value="2"/>
</dbReference>
<dbReference type="GO" id="GO:0006171">
    <property type="term" value="P:cAMP biosynthetic process"/>
    <property type="evidence" value="ECO:0007669"/>
    <property type="project" value="UniProtKB-KW"/>
</dbReference>
<dbReference type="PANTHER" id="PTHR11920">
    <property type="entry name" value="GUANYLYL CYCLASE"/>
    <property type="match status" value="1"/>
</dbReference>
<dbReference type="InterPro" id="IPR029787">
    <property type="entry name" value="Nucleotide_cyclase"/>
</dbReference>
<dbReference type="Pfam" id="PF13181">
    <property type="entry name" value="TPR_8"/>
    <property type="match status" value="1"/>
</dbReference>
<dbReference type="CDD" id="cd07302">
    <property type="entry name" value="CHD"/>
    <property type="match status" value="1"/>
</dbReference>
<dbReference type="InterPro" id="IPR018297">
    <property type="entry name" value="A/G_cyclase_CS"/>
</dbReference>
<evidence type="ECO:0000256" key="4">
    <source>
        <dbReference type="ARBA" id="ARBA00021420"/>
    </source>
</evidence>
<feature type="domain" description="Guanylate cyclase" evidence="21">
    <location>
        <begin position="605"/>
        <end position="732"/>
    </location>
</feature>
<dbReference type="Pfam" id="PF13424">
    <property type="entry name" value="TPR_12"/>
    <property type="match status" value="1"/>
</dbReference>
<dbReference type="GO" id="GO:0004016">
    <property type="term" value="F:adenylate cyclase activity"/>
    <property type="evidence" value="ECO:0007669"/>
    <property type="project" value="UniProtKB-EC"/>
</dbReference>
<dbReference type="GO" id="GO:0046872">
    <property type="term" value="F:metal ion binding"/>
    <property type="evidence" value="ECO:0007669"/>
    <property type="project" value="UniProtKB-KW"/>
</dbReference>
<keyword evidence="5 20" id="KW-0812">Transmembrane</keyword>
<evidence type="ECO:0000313" key="23">
    <source>
        <dbReference type="Proteomes" id="UP001108025"/>
    </source>
</evidence>
<comment type="catalytic activity">
    <reaction evidence="1">
        <text>ATP = 3',5'-cyclic AMP + diphosphate</text>
        <dbReference type="Rhea" id="RHEA:15389"/>
        <dbReference type="ChEBI" id="CHEBI:30616"/>
        <dbReference type="ChEBI" id="CHEBI:33019"/>
        <dbReference type="ChEBI" id="CHEBI:58165"/>
        <dbReference type="EC" id="4.6.1.1"/>
    </reaction>
</comment>
<proteinExistence type="inferred from homology"/>
<dbReference type="GO" id="GO:0035556">
    <property type="term" value="P:intracellular signal transduction"/>
    <property type="evidence" value="ECO:0007669"/>
    <property type="project" value="InterPro"/>
</dbReference>
<keyword evidence="7" id="KW-0547">Nucleotide-binding</keyword>
<evidence type="ECO:0000256" key="6">
    <source>
        <dbReference type="ARBA" id="ARBA00022723"/>
    </source>
</evidence>
<feature type="repeat" description="TPR" evidence="17">
    <location>
        <begin position="207"/>
        <end position="240"/>
    </location>
</feature>
<reference evidence="22" key="1">
    <citation type="submission" date="2021-11" db="EMBL/GenBank/DDBJ databases">
        <title>Description of novel Chryseobacterium species.</title>
        <authorList>
            <person name="Saticioglu I.B."/>
            <person name="Ay H."/>
            <person name="Altun S."/>
            <person name="Duman M."/>
        </authorList>
    </citation>
    <scope>NUCLEOTIDE SEQUENCE</scope>
    <source>
        <strain evidence="22">C-17</strain>
    </source>
</reference>
<dbReference type="RefSeq" id="WP_230670009.1">
    <property type="nucleotide sequence ID" value="NZ_JAJNAY010000001.1"/>
</dbReference>
<sequence length="781" mass="90764">MKNKFTSFAIICFLFYGNTVFQAQESKEILDLKNKLLTTKNDREKVKLYDDLANKYSDSKIIDSALAYSKLSLPIYEKLNNIEQIGRSNLFIGGLLLQKMDFANSERYLVEGERYLNKTENYDKRAWAYYLLATVNSVNKKNKVANDYCNQILNLYNQNKIKDKKLVLTAYQRLFQNNFLQENPVEAYKSLNTYIEFTINNFPEFIYDAYFFAGTFYLSNKDFKKSLDYYQRSLEIAKKSKNEQQVANSKMFIGNIYSETKQYEKAKLFFNDAKNYFEEHQLNSSLQMLYYYFSDINYKQKDYTNALLYINKALKLSSEQDPMYHYFTHQKGLIELKTLIDDEADFGQDVAKAQELQKLTNKQSESLEYFLNLKTVVSAEVFIQNYDILQQAYEKLGDYKKALFYLKKAKDKKEETYGLDNMRNLSDIQSQTELANERTRIKLEEETKRIQLQKEIELKALRFEYEKKQAAAKTEEERKRLALEEDLKRKEIQIKFDEEQKAVALKYAQEKNIAKINQEKKDALAKADLESSKIQKNMWAIGAGLSLLLLGFAGFSYNQKRKDNKKIAEEKKKSDDLLLNILPHEVAEELKEKGKTSAKHFDQVSVLFTDFVNFTANSERIGVQEVLNELNICFTEFDRIMEKYNLEKIKTIGDAYLAVSGLPISNEQHAKNAVNAALEILSYIQQRKKENPNALDIRIGIHSGPVIAGIVGVKKFAYDIWGDTVNTAARMEQNSSAGKVNISEATYQLIKEDFSFEHRGKIETKGKGAMDMYFVNHLVKS</sequence>
<comment type="subunit">
    <text evidence="16">Homodimer. Can also exist as monomer.</text>
</comment>
<dbReference type="SMART" id="SM00028">
    <property type="entry name" value="TPR"/>
    <property type="match status" value="5"/>
</dbReference>
<comment type="subcellular location">
    <subcellularLocation>
        <location evidence="2">Membrane</location>
    </subcellularLocation>
</comment>
<evidence type="ECO:0000259" key="21">
    <source>
        <dbReference type="PROSITE" id="PS50125"/>
    </source>
</evidence>
<evidence type="ECO:0000256" key="7">
    <source>
        <dbReference type="ARBA" id="ARBA00022741"/>
    </source>
</evidence>
<dbReference type="SUPFAM" id="SSF55073">
    <property type="entry name" value="Nucleotide cyclase"/>
    <property type="match status" value="1"/>
</dbReference>
<dbReference type="Pfam" id="PF00211">
    <property type="entry name" value="Guanylate_cyc"/>
    <property type="match status" value="1"/>
</dbReference>
<protein>
    <recommendedName>
        <fullName evidence="4">Adenylate cyclase</fullName>
        <ecNumber evidence="3">4.6.1.1</ecNumber>
    </recommendedName>
    <alternativeName>
        <fullName evidence="14">ATP pyrophosphate-lyase</fullName>
    </alternativeName>
    <alternativeName>
        <fullName evidence="15">Adenylyl cyclase</fullName>
    </alternativeName>
</protein>
<dbReference type="SUPFAM" id="SSF48452">
    <property type="entry name" value="TPR-like"/>
    <property type="match status" value="1"/>
</dbReference>
<dbReference type="GO" id="GO:0005524">
    <property type="term" value="F:ATP binding"/>
    <property type="evidence" value="ECO:0007669"/>
    <property type="project" value="UniProtKB-KW"/>
</dbReference>
<dbReference type="InterPro" id="IPR011990">
    <property type="entry name" value="TPR-like_helical_dom_sf"/>
</dbReference>
<feature type="transmembrane region" description="Helical" evidence="20">
    <location>
        <begin position="538"/>
        <end position="557"/>
    </location>
</feature>
<dbReference type="SMART" id="SM00044">
    <property type="entry name" value="CYCc"/>
    <property type="match status" value="1"/>
</dbReference>
<dbReference type="EMBL" id="JAJNAY010000001">
    <property type="protein sequence ID" value="MCD1117848.1"/>
    <property type="molecule type" value="Genomic_DNA"/>
</dbReference>
<name>A0A9Q3V4Z5_9FLAO</name>
<evidence type="ECO:0000256" key="11">
    <source>
        <dbReference type="ARBA" id="ARBA00022998"/>
    </source>
</evidence>
<evidence type="ECO:0000256" key="10">
    <source>
        <dbReference type="ARBA" id="ARBA00022989"/>
    </source>
</evidence>
<evidence type="ECO:0000256" key="18">
    <source>
        <dbReference type="RuleBase" id="RU000405"/>
    </source>
</evidence>
<keyword evidence="11" id="KW-0115">cAMP biosynthesis</keyword>
<comment type="caution">
    <text evidence="22">The sequence shown here is derived from an EMBL/GenBank/DDBJ whole genome shotgun (WGS) entry which is preliminary data.</text>
</comment>
<dbReference type="PROSITE" id="PS50005">
    <property type="entry name" value="TPR"/>
    <property type="match status" value="1"/>
</dbReference>
<dbReference type="InterPro" id="IPR050401">
    <property type="entry name" value="Cyclic_nucleotide_synthase"/>
</dbReference>
<keyword evidence="13 18" id="KW-0456">Lyase</keyword>
<evidence type="ECO:0000256" key="2">
    <source>
        <dbReference type="ARBA" id="ARBA00004370"/>
    </source>
</evidence>
<keyword evidence="9" id="KW-0460">Magnesium</keyword>
<evidence type="ECO:0000313" key="22">
    <source>
        <dbReference type="EMBL" id="MCD1117848.1"/>
    </source>
</evidence>
<comment type="similarity">
    <text evidence="18">Belongs to the adenylyl cyclase class-4/guanylyl cyclase family.</text>
</comment>
<keyword evidence="19" id="KW-0175">Coiled coil</keyword>
<evidence type="ECO:0000256" key="20">
    <source>
        <dbReference type="SAM" id="Phobius"/>
    </source>
</evidence>
<evidence type="ECO:0000256" key="16">
    <source>
        <dbReference type="ARBA" id="ARBA00064436"/>
    </source>
</evidence>
<evidence type="ECO:0000256" key="14">
    <source>
        <dbReference type="ARBA" id="ARBA00032597"/>
    </source>
</evidence>
<evidence type="ECO:0000256" key="9">
    <source>
        <dbReference type="ARBA" id="ARBA00022842"/>
    </source>
</evidence>
<dbReference type="InterPro" id="IPR019734">
    <property type="entry name" value="TPR_rpt"/>
</dbReference>
<keyword evidence="17" id="KW-0802">TPR repeat</keyword>
<keyword evidence="6" id="KW-0479">Metal-binding</keyword>
<evidence type="ECO:0000256" key="17">
    <source>
        <dbReference type="PROSITE-ProRule" id="PRU00339"/>
    </source>
</evidence>